<gene>
    <name evidence="2" type="ORF">GBZ86_08825</name>
</gene>
<feature type="transmembrane region" description="Helical" evidence="1">
    <location>
        <begin position="492"/>
        <end position="511"/>
    </location>
</feature>
<feature type="transmembrane region" description="Helical" evidence="1">
    <location>
        <begin position="265"/>
        <end position="284"/>
    </location>
</feature>
<keyword evidence="3" id="KW-1185">Reference proteome</keyword>
<sequence>MKDFKILKLMDKFKGVFEKFGVEYDIMRKILQVKFTMDGRRVPTIFKNSRQNKDKDKNKFFTTLWMYSIIGIFMIPVMFIGDSYMLQMSIITGMFMFMLSTTLISDFSTVLLDIRDRGIILTKPVKSITLSMAKVMHVSIYMFYTSIALMGPMLLISVATKGITFFVISLIEIILINLLIISLTAFIYLLILKFFDGEKLKDIINFVQIILSIVMIVIYQLIGRVFSLIDLKVVFNLKWWHLFLPPIWFAAPYEIILNRDFRGEMILLAALAIATPIILILLYIKLMPTFERNLQKLNNFSHKTKNKKSLLEKLSKYICRNKYERAFLKFSLSIMKTERDFKLKLYPNLSLSFIFPFIFLFPIFSKEGLQGLANTKLYLILYLGSLFFVIGITLIEGSTNYKGAWIYKVCPIKDISVAVRAAFKAYIIKFIIPIFFVQSVLFILIFNIRILPDIIIMFLSIILNMIIYFKVSQKALPFSKIATEAGKSNIGIMFFAMLITGVCCTAHYILLSTMGEIGVYILLVIMILLIALTWKTMLKISWNKIK</sequence>
<comment type="caution">
    <text evidence="2">The sequence shown here is derived from an EMBL/GenBank/DDBJ whole genome shotgun (WGS) entry which is preliminary data.</text>
</comment>
<feature type="transmembrane region" description="Helical" evidence="1">
    <location>
        <begin position="517"/>
        <end position="538"/>
    </location>
</feature>
<feature type="transmembrane region" description="Helical" evidence="1">
    <location>
        <begin position="165"/>
        <end position="191"/>
    </location>
</feature>
<dbReference type="OrthoDB" id="2659138at2"/>
<dbReference type="AlphaFoldDB" id="A0A6I1MLG1"/>
<feature type="transmembrane region" description="Helical" evidence="1">
    <location>
        <begin position="454"/>
        <end position="471"/>
    </location>
</feature>
<feature type="transmembrane region" description="Helical" evidence="1">
    <location>
        <begin position="86"/>
        <end position="114"/>
    </location>
</feature>
<keyword evidence="1" id="KW-0812">Transmembrane</keyword>
<keyword evidence="1" id="KW-0472">Membrane</keyword>
<feature type="transmembrane region" description="Helical" evidence="1">
    <location>
        <begin position="377"/>
        <end position="395"/>
    </location>
</feature>
<feature type="transmembrane region" description="Helical" evidence="1">
    <location>
        <begin position="60"/>
        <end position="80"/>
    </location>
</feature>
<dbReference type="EMBL" id="WHJC01000115">
    <property type="protein sequence ID" value="MPQ43860.1"/>
    <property type="molecule type" value="Genomic_DNA"/>
</dbReference>
<accession>A0A6I1MLG1</accession>
<protein>
    <submittedName>
        <fullName evidence="2">Uncharacterized protein</fullName>
    </submittedName>
</protein>
<evidence type="ECO:0000313" key="2">
    <source>
        <dbReference type="EMBL" id="MPQ43860.1"/>
    </source>
</evidence>
<proteinExistence type="predicted"/>
<feature type="transmembrane region" description="Helical" evidence="1">
    <location>
        <begin position="203"/>
        <end position="222"/>
    </location>
</feature>
<evidence type="ECO:0000313" key="3">
    <source>
        <dbReference type="Proteomes" id="UP000430345"/>
    </source>
</evidence>
<name>A0A6I1MLG1_9CLOT</name>
<feature type="transmembrane region" description="Helical" evidence="1">
    <location>
        <begin position="345"/>
        <end position="365"/>
    </location>
</feature>
<reference evidence="2 3" key="1">
    <citation type="submission" date="2019-10" db="EMBL/GenBank/DDBJ databases">
        <title>The Genome Sequence of Clostridium tarantellae Isolated from Fish Brain.</title>
        <authorList>
            <person name="Bano L."/>
            <person name="Kiel M."/>
            <person name="Sales G."/>
            <person name="Doxey A.C."/>
            <person name="Mansfield M.J."/>
            <person name="Schiavone M."/>
            <person name="Rossetto O."/>
            <person name="Pirazzini M."/>
            <person name="Dobrindt U."/>
            <person name="Montecucco C."/>
        </authorList>
    </citation>
    <scope>NUCLEOTIDE SEQUENCE [LARGE SCALE GENOMIC DNA]</scope>
    <source>
        <strain evidence="2 3">DSM 3997</strain>
    </source>
</reference>
<dbReference type="RefSeq" id="WP_152889785.1">
    <property type="nucleotide sequence ID" value="NZ_WHJC01000115.1"/>
</dbReference>
<feature type="transmembrane region" description="Helical" evidence="1">
    <location>
        <begin position="426"/>
        <end position="448"/>
    </location>
</feature>
<keyword evidence="1" id="KW-1133">Transmembrane helix</keyword>
<feature type="transmembrane region" description="Helical" evidence="1">
    <location>
        <begin position="135"/>
        <end position="159"/>
    </location>
</feature>
<evidence type="ECO:0000256" key="1">
    <source>
        <dbReference type="SAM" id="Phobius"/>
    </source>
</evidence>
<organism evidence="2 3">
    <name type="scientific">Clostridium tarantellae</name>
    <dbReference type="NCBI Taxonomy" id="39493"/>
    <lineage>
        <taxon>Bacteria</taxon>
        <taxon>Bacillati</taxon>
        <taxon>Bacillota</taxon>
        <taxon>Clostridia</taxon>
        <taxon>Eubacteriales</taxon>
        <taxon>Clostridiaceae</taxon>
        <taxon>Clostridium</taxon>
    </lineage>
</organism>
<dbReference type="Proteomes" id="UP000430345">
    <property type="component" value="Unassembled WGS sequence"/>
</dbReference>